<evidence type="ECO:0000313" key="3">
    <source>
        <dbReference type="EMBL" id="CCE70799.1"/>
    </source>
</evidence>
<dbReference type="Gene3D" id="1.20.120.330">
    <property type="entry name" value="Nucleotidyltransferases domain 2"/>
    <property type="match status" value="1"/>
</dbReference>
<reference evidence="2" key="3">
    <citation type="journal article" date="2001" name="Genome Res.">
        <title>Genome evolution at the genus level: comparison of three complete genomes of hyperthermophilic archaea.</title>
        <authorList>
            <person name="Lecompte O."/>
            <person name="Ripp R."/>
            <person name="Puzos-Barbe V."/>
            <person name="Duprat S."/>
            <person name="Heilig R."/>
            <person name="Dietrich J."/>
            <person name="Thierry J.C."/>
            <person name="Poch O."/>
        </authorList>
    </citation>
    <scope>NUCLEOTIDE SEQUENCE</scope>
    <source>
        <strain evidence="2">Orsay</strain>
    </source>
</reference>
<gene>
    <name evidence="2" type="ordered locus">PAB0897</name>
</gene>
<evidence type="ECO:0000313" key="4">
    <source>
        <dbReference type="Proteomes" id="UP000000810"/>
    </source>
</evidence>
<dbReference type="PATRIC" id="fig|272844.11.peg.1442"/>
<dbReference type="KEGG" id="pab:PAB0897"/>
<dbReference type="Pfam" id="PF05168">
    <property type="entry name" value="HEPN"/>
    <property type="match status" value="1"/>
</dbReference>
<dbReference type="InterPro" id="IPR007842">
    <property type="entry name" value="HEPN_dom"/>
</dbReference>
<dbReference type="SMART" id="SM00748">
    <property type="entry name" value="HEPN"/>
    <property type="match status" value="1"/>
</dbReference>
<dbReference type="STRING" id="272844.PAB0897"/>
<reference evidence="3 5" key="5">
    <citation type="journal article" date="2012" name="Curr. Microbiol.">
        <title>Re-annotation of two hyperthermophilic archaea Pyrococcus abyssi GE5 and Pyrococcus furiosus DSM 3638.</title>
        <authorList>
            <person name="Gao J."/>
            <person name="Wang J."/>
        </authorList>
    </citation>
    <scope>GENOME REANNOTATION</scope>
    <source>
        <strain evidence="3">GE5</strain>
        <strain evidence="5">GE5 / Orsay</strain>
    </source>
</reference>
<name>Q9UZ01_PYRAB</name>
<dbReference type="HOGENOM" id="CLU_123170_1_1_2"/>
<proteinExistence type="predicted"/>
<dbReference type="EMBL" id="AJ248287">
    <property type="protein sequence ID" value="CAB50261.1"/>
    <property type="molecule type" value="Genomic_DNA"/>
</dbReference>
<dbReference type="OrthoDB" id="101044at2157"/>
<reference evidence="2" key="2">
    <citation type="journal article" date="2000" name="J. Mol. Biol.">
        <title>Archaeal homologs of eukaryotic methylation guide small nucleolar RNAs: lessons from the Pyrococcus genomes.</title>
        <authorList>
            <person name="Gaspin C."/>
            <person name="Cavaille J."/>
            <person name="Erauso G."/>
        </authorList>
    </citation>
    <scope>NUCLEOTIDE SEQUENCE</scope>
    <source>
        <strain evidence="2">Orsay</strain>
    </source>
</reference>
<evidence type="ECO:0000313" key="2">
    <source>
        <dbReference type="EMBL" id="CAB50261.1"/>
    </source>
</evidence>
<protein>
    <recommendedName>
        <fullName evidence="1">HEPN domain-containing protein</fullName>
    </recommendedName>
</protein>
<dbReference type="PIR" id="H75045">
    <property type="entry name" value="H75045"/>
</dbReference>
<keyword evidence="4" id="KW-1185">Reference proteome</keyword>
<dbReference type="SUPFAM" id="SSF81593">
    <property type="entry name" value="Nucleotidyltransferase substrate binding subunit/domain"/>
    <property type="match status" value="1"/>
</dbReference>
<evidence type="ECO:0000259" key="1">
    <source>
        <dbReference type="PROSITE" id="PS50910"/>
    </source>
</evidence>
<sequence length="141" mass="16804">MHYEEVEMLFHRSKDYMSLANVAFKEGKFDVAIFLAGQSLQLYLKATLVKYADLRLRTHSIRELLINIGKVFEMEEKVVEFIRSNRLLLRELEDAYIDARYEPRKYSREDAEELIEFANKVMAFVEGLVNEFERRTNRLDD</sequence>
<feature type="domain" description="HEPN" evidence="1">
    <location>
        <begin position="10"/>
        <end position="121"/>
    </location>
</feature>
<dbReference type="Proteomes" id="UP000000810">
    <property type="component" value="Chromosome"/>
</dbReference>
<dbReference type="EMBL" id="HE613800">
    <property type="protein sequence ID" value="CCE70799.1"/>
    <property type="molecule type" value="Genomic_DNA"/>
</dbReference>
<dbReference type="PROSITE" id="PS50910">
    <property type="entry name" value="HEPN"/>
    <property type="match status" value="1"/>
</dbReference>
<dbReference type="eggNOG" id="arCOG01191">
    <property type="taxonomic scope" value="Archaea"/>
</dbReference>
<accession>Q9UZ01</accession>
<organism evidence="2 4">
    <name type="scientific">Pyrococcus abyssi (strain GE5 / Orsay)</name>
    <dbReference type="NCBI Taxonomy" id="272844"/>
    <lineage>
        <taxon>Archaea</taxon>
        <taxon>Methanobacteriati</taxon>
        <taxon>Methanobacteriota</taxon>
        <taxon>Thermococci</taxon>
        <taxon>Thermococcales</taxon>
        <taxon>Thermococcaceae</taxon>
        <taxon>Pyrococcus</taxon>
    </lineage>
</organism>
<reference evidence="2 4" key="4">
    <citation type="journal article" date="2003" name="Mol. Microbiol.">
        <title>An integrated analysis of the genome of the hyperthermophilic archaeon Pyrococcus abyssi.</title>
        <authorList>
            <person name="Cohen G."/>
            <person name="Barbe V."/>
            <person name="Flament D."/>
            <person name="Galperin M."/>
            <person name="Heilig R."/>
            <person name="Ripp R."/>
            <person name="Lecompte O."/>
            <person name="Prieur D."/>
            <person name="Poch O."/>
            <person name="Quellerou J."/>
            <person name="Thierry J.C."/>
            <person name="Van der Oost J."/>
            <person name="Weissenbach J."/>
            <person name="Zivanovic Y."/>
            <person name="Forterre P."/>
        </authorList>
    </citation>
    <scope>NUCLEOTIDE SEQUENCE [LARGE SCALE GENOMIC DNA]</scope>
    <source>
        <strain evidence="4">GE5 / Orsay</strain>
        <strain evidence="2">Orsay</strain>
    </source>
</reference>
<reference evidence="2" key="1">
    <citation type="submission" date="1999-07" db="EMBL/GenBank/DDBJ databases">
        <authorList>
            <person name="Genoscope"/>
        </authorList>
    </citation>
    <scope>NUCLEOTIDE SEQUENCE</scope>
    <source>
        <strain evidence="2">Orsay</strain>
    </source>
</reference>
<dbReference type="AlphaFoldDB" id="Q9UZ01"/>
<evidence type="ECO:0000313" key="5">
    <source>
        <dbReference type="Proteomes" id="UP000009139"/>
    </source>
</evidence>
<dbReference type="RefSeq" id="WP_010868471.1">
    <property type="nucleotide sequence ID" value="NC_000868.1"/>
</dbReference>
<dbReference type="Proteomes" id="UP000009139">
    <property type="component" value="Chromosome"/>
</dbReference>